<comment type="function">
    <text evidence="7">Functions as a peptidoglycan terminase that cleaves nascent peptidoglycan strands endolytically to terminate their elongation.</text>
</comment>
<organism evidence="8">
    <name type="scientific">uncultured Thiotrichaceae bacterium</name>
    <dbReference type="NCBI Taxonomy" id="298394"/>
    <lineage>
        <taxon>Bacteria</taxon>
        <taxon>Pseudomonadati</taxon>
        <taxon>Pseudomonadota</taxon>
        <taxon>Gammaproteobacteria</taxon>
        <taxon>Thiotrichales</taxon>
        <taxon>Thiotrichaceae</taxon>
        <taxon>environmental samples</taxon>
    </lineage>
</organism>
<dbReference type="EMBL" id="CACVAV010000116">
    <property type="protein sequence ID" value="CAA6807598.1"/>
    <property type="molecule type" value="Genomic_DNA"/>
</dbReference>
<feature type="site" description="Important for catalytic activity" evidence="7">
    <location>
        <position position="228"/>
    </location>
</feature>
<comment type="catalytic activity">
    <reaction evidence="7">
        <text>a peptidoglycan chain = a peptidoglycan chain with N-acetyl-1,6-anhydromuramyl-[peptide] at the reducing end + a peptidoglycan chain with N-acetylglucosamine at the non-reducing end.</text>
        <dbReference type="EC" id="4.2.2.29"/>
    </reaction>
</comment>
<protein>
    <recommendedName>
        <fullName evidence="7">Endolytic murein transglycosylase</fullName>
        <ecNumber evidence="7">4.2.2.29</ecNumber>
    </recommendedName>
    <alternativeName>
        <fullName evidence="7">Peptidoglycan lytic transglycosylase</fullName>
    </alternativeName>
    <alternativeName>
        <fullName evidence="7">Peptidoglycan polymerization terminase</fullName>
    </alternativeName>
</protein>
<evidence type="ECO:0000256" key="2">
    <source>
        <dbReference type="ARBA" id="ARBA00022692"/>
    </source>
</evidence>
<accession>A0A6S6SJU0</accession>
<dbReference type="GO" id="GO:0008932">
    <property type="term" value="F:lytic endotransglycosylase activity"/>
    <property type="evidence" value="ECO:0007669"/>
    <property type="project" value="UniProtKB-UniRule"/>
</dbReference>
<proteinExistence type="inferred from homology"/>
<evidence type="ECO:0000256" key="7">
    <source>
        <dbReference type="HAMAP-Rule" id="MF_02065"/>
    </source>
</evidence>
<dbReference type="CDD" id="cd08010">
    <property type="entry name" value="MltG_like"/>
    <property type="match status" value="1"/>
</dbReference>
<evidence type="ECO:0000256" key="4">
    <source>
        <dbReference type="ARBA" id="ARBA00023136"/>
    </source>
</evidence>
<dbReference type="Pfam" id="PF02618">
    <property type="entry name" value="YceG"/>
    <property type="match status" value="1"/>
</dbReference>
<dbReference type="NCBIfam" id="TIGR00247">
    <property type="entry name" value="endolytic transglycosylase MltG"/>
    <property type="match status" value="1"/>
</dbReference>
<evidence type="ECO:0000256" key="3">
    <source>
        <dbReference type="ARBA" id="ARBA00022989"/>
    </source>
</evidence>
<keyword evidence="2 7" id="KW-0812">Transmembrane</keyword>
<evidence type="ECO:0000256" key="6">
    <source>
        <dbReference type="ARBA" id="ARBA00023316"/>
    </source>
</evidence>
<evidence type="ECO:0000313" key="8">
    <source>
        <dbReference type="EMBL" id="CAA6807598.1"/>
    </source>
</evidence>
<comment type="similarity">
    <text evidence="7">Belongs to the transglycosylase MltG family.</text>
</comment>
<dbReference type="EC" id="4.2.2.29" evidence="7"/>
<keyword evidence="1 7" id="KW-1003">Cell membrane</keyword>
<dbReference type="GO" id="GO:0005886">
    <property type="term" value="C:plasma membrane"/>
    <property type="evidence" value="ECO:0007669"/>
    <property type="project" value="UniProtKB-UniRule"/>
</dbReference>
<gene>
    <name evidence="7" type="primary">mltG</name>
    <name evidence="8" type="ORF">HELGO_WM33185</name>
</gene>
<dbReference type="PANTHER" id="PTHR30518">
    <property type="entry name" value="ENDOLYTIC MUREIN TRANSGLYCOSYLASE"/>
    <property type="match status" value="1"/>
</dbReference>
<reference evidence="8" key="1">
    <citation type="submission" date="2020-01" db="EMBL/GenBank/DDBJ databases">
        <authorList>
            <person name="Meier V. D."/>
            <person name="Meier V D."/>
        </authorList>
    </citation>
    <scope>NUCLEOTIDE SEQUENCE</scope>
    <source>
        <strain evidence="8">HLG_WM_MAG_08</strain>
    </source>
</reference>
<evidence type="ECO:0000256" key="5">
    <source>
        <dbReference type="ARBA" id="ARBA00023239"/>
    </source>
</evidence>
<dbReference type="GO" id="GO:0071555">
    <property type="term" value="P:cell wall organization"/>
    <property type="evidence" value="ECO:0007669"/>
    <property type="project" value="UniProtKB-KW"/>
</dbReference>
<name>A0A6S6SJU0_9GAMM</name>
<keyword evidence="6 7" id="KW-0961">Cell wall biogenesis/degradation</keyword>
<dbReference type="PANTHER" id="PTHR30518:SF2">
    <property type="entry name" value="ENDOLYTIC MUREIN TRANSGLYCOSYLASE"/>
    <property type="match status" value="1"/>
</dbReference>
<evidence type="ECO:0000256" key="1">
    <source>
        <dbReference type="ARBA" id="ARBA00022475"/>
    </source>
</evidence>
<keyword evidence="3 7" id="KW-1133">Transmembrane helix</keyword>
<keyword evidence="7" id="KW-0997">Cell inner membrane</keyword>
<dbReference type="AlphaFoldDB" id="A0A6S6SJU0"/>
<keyword evidence="5 7" id="KW-0456">Lyase</keyword>
<keyword evidence="4 7" id="KW-0472">Membrane</keyword>
<dbReference type="HAMAP" id="MF_02065">
    <property type="entry name" value="MltG"/>
    <property type="match status" value="1"/>
</dbReference>
<dbReference type="Gene3D" id="3.30.1490.480">
    <property type="entry name" value="Endolytic murein transglycosylase"/>
    <property type="match status" value="1"/>
</dbReference>
<sequence length="355" mass="39919">MKRFFIVLVMLVALAGVAGAYGYQQYQSFLSKPVHLVGENNTFNIESGSNIRKVARQLAAQNVLPATNIPYVKPEWLFIAHARVTEQASKIKAGEYALEQGMGADDLLKRFTSGKTIQYQIGFIEGRSYKDIIHSVKSHPHLVQTLTEADYEQLMEKLGAPEGTHPEGWFFPDTYNFPKGTTDLDMLQRSYDTMVKTLAAMWDKYEGGSPYLKTSYDALILASIVEKETGVPDERPLIAQVFLSRLEKGMLLQTDPTVIYGMGERYDGNIRKKDLRTDTPYNTYTRKGLPPTPIATVGKAALDAVFNPQETTALYFVATGLGDGRHFFSDNYKQHRKAVIKYQLNGKKSRYQGDK</sequence>
<dbReference type="InterPro" id="IPR003770">
    <property type="entry name" value="MLTG-like"/>
</dbReference>
<dbReference type="GO" id="GO:0009252">
    <property type="term" value="P:peptidoglycan biosynthetic process"/>
    <property type="evidence" value="ECO:0007669"/>
    <property type="project" value="UniProtKB-UniRule"/>
</dbReference>
<dbReference type="Gene3D" id="3.30.160.60">
    <property type="entry name" value="Classic Zinc Finger"/>
    <property type="match status" value="1"/>
</dbReference>